<dbReference type="Proteomes" id="UP000000763">
    <property type="component" value="Chromosome 6"/>
</dbReference>
<feature type="compositionally biased region" description="Basic residues" evidence="1">
    <location>
        <begin position="192"/>
        <end position="206"/>
    </location>
</feature>
<evidence type="ECO:0000313" key="3">
    <source>
        <dbReference type="Proteomes" id="UP000000763"/>
    </source>
</evidence>
<proteinExistence type="predicted"/>
<feature type="compositionally biased region" description="Pro residues" evidence="1">
    <location>
        <begin position="119"/>
        <end position="132"/>
    </location>
</feature>
<dbReference type="EMBL" id="AP004731">
    <property type="protein sequence ID" value="BAD54115.1"/>
    <property type="molecule type" value="Genomic_DNA"/>
</dbReference>
<sequence>MASGRPHTAHPIKVLHRLLAKTDILRRQRRKRRLVLGRRGIPAKRSADIALPWRPPPPPRELMMFPVATAVGAYWPEAGGEGSPESPRAHLVHPTAPTTAPSRPPAALALCTQPRPHPRLPPPPPGRPPQSPREPNRARLALPATLPPRHPLLSGAHRPVPPPRRAYHRSSTSSGHHSSPSSPRFSADIPLPRHHPPPAIARRHERRPPTAALAC</sequence>
<evidence type="ECO:0000256" key="1">
    <source>
        <dbReference type="SAM" id="MobiDB-lite"/>
    </source>
</evidence>
<protein>
    <submittedName>
        <fullName evidence="2">Uncharacterized protein</fullName>
    </submittedName>
</protein>
<reference evidence="3" key="2">
    <citation type="journal article" date="2008" name="Nucleic Acids Res.">
        <title>The rice annotation project database (RAP-DB): 2008 update.</title>
        <authorList>
            <consortium name="The rice annotation project (RAP)"/>
        </authorList>
    </citation>
    <scope>GENOME REANNOTATION</scope>
    <source>
        <strain evidence="3">cv. Nipponbare</strain>
    </source>
</reference>
<evidence type="ECO:0000313" key="2">
    <source>
        <dbReference type="EMBL" id="BAD54115.1"/>
    </source>
</evidence>
<feature type="compositionally biased region" description="Low complexity" evidence="1">
    <location>
        <begin position="169"/>
        <end position="190"/>
    </location>
</feature>
<dbReference type="AlphaFoldDB" id="Q5Z7J9"/>
<feature type="compositionally biased region" description="Low complexity" evidence="1">
    <location>
        <begin position="94"/>
        <end position="109"/>
    </location>
</feature>
<feature type="region of interest" description="Disordered" evidence="1">
    <location>
        <begin position="76"/>
        <end position="215"/>
    </location>
</feature>
<name>Q5Z7J9_ORYSJ</name>
<reference evidence="3" key="1">
    <citation type="journal article" date="2005" name="Nature">
        <title>The map-based sequence of the rice genome.</title>
        <authorList>
            <consortium name="International rice genome sequencing project (IRGSP)"/>
            <person name="Matsumoto T."/>
            <person name="Wu J."/>
            <person name="Kanamori H."/>
            <person name="Katayose Y."/>
            <person name="Fujisawa M."/>
            <person name="Namiki N."/>
            <person name="Mizuno H."/>
            <person name="Yamamoto K."/>
            <person name="Antonio B.A."/>
            <person name="Baba T."/>
            <person name="Sakata K."/>
            <person name="Nagamura Y."/>
            <person name="Aoki H."/>
            <person name="Arikawa K."/>
            <person name="Arita K."/>
            <person name="Bito T."/>
            <person name="Chiden Y."/>
            <person name="Fujitsuka N."/>
            <person name="Fukunaka R."/>
            <person name="Hamada M."/>
            <person name="Harada C."/>
            <person name="Hayashi A."/>
            <person name="Hijishita S."/>
            <person name="Honda M."/>
            <person name="Hosokawa S."/>
            <person name="Ichikawa Y."/>
            <person name="Idonuma A."/>
            <person name="Iijima M."/>
            <person name="Ikeda M."/>
            <person name="Ikeno M."/>
            <person name="Ito K."/>
            <person name="Ito S."/>
            <person name="Ito T."/>
            <person name="Ito Y."/>
            <person name="Ito Y."/>
            <person name="Iwabuchi A."/>
            <person name="Kamiya K."/>
            <person name="Karasawa W."/>
            <person name="Kurita K."/>
            <person name="Katagiri S."/>
            <person name="Kikuta A."/>
            <person name="Kobayashi H."/>
            <person name="Kobayashi N."/>
            <person name="Machita K."/>
            <person name="Maehara T."/>
            <person name="Masukawa M."/>
            <person name="Mizubayashi T."/>
            <person name="Mukai Y."/>
            <person name="Nagasaki H."/>
            <person name="Nagata Y."/>
            <person name="Naito S."/>
            <person name="Nakashima M."/>
            <person name="Nakama Y."/>
            <person name="Nakamichi Y."/>
            <person name="Nakamura M."/>
            <person name="Meguro A."/>
            <person name="Negishi M."/>
            <person name="Ohta I."/>
            <person name="Ohta T."/>
            <person name="Okamoto M."/>
            <person name="Ono N."/>
            <person name="Saji S."/>
            <person name="Sakaguchi M."/>
            <person name="Sakai K."/>
            <person name="Shibata M."/>
            <person name="Shimokawa T."/>
            <person name="Song J."/>
            <person name="Takazaki Y."/>
            <person name="Terasawa K."/>
            <person name="Tsugane M."/>
            <person name="Tsuji K."/>
            <person name="Ueda S."/>
            <person name="Waki K."/>
            <person name="Yamagata H."/>
            <person name="Yamamoto M."/>
            <person name="Yamamoto S."/>
            <person name="Yamane H."/>
            <person name="Yoshiki S."/>
            <person name="Yoshihara R."/>
            <person name="Yukawa K."/>
            <person name="Zhong H."/>
            <person name="Yano M."/>
            <person name="Yuan Q."/>
            <person name="Ouyang S."/>
            <person name="Liu J."/>
            <person name="Jones K.M."/>
            <person name="Gansberger K."/>
            <person name="Moffat K."/>
            <person name="Hill J."/>
            <person name="Bera J."/>
            <person name="Fadrosh D."/>
            <person name="Jin S."/>
            <person name="Johri S."/>
            <person name="Kim M."/>
            <person name="Overton L."/>
            <person name="Reardon M."/>
            <person name="Tsitrin T."/>
            <person name="Vuong H."/>
            <person name="Weaver B."/>
            <person name="Ciecko A."/>
            <person name="Tallon L."/>
            <person name="Jackson J."/>
            <person name="Pai G."/>
            <person name="Aken S.V."/>
            <person name="Utterback T."/>
            <person name="Reidmuller S."/>
            <person name="Feldblyum T."/>
            <person name="Hsiao J."/>
            <person name="Zismann V."/>
            <person name="Iobst S."/>
            <person name="de Vazeille A.R."/>
            <person name="Buell C.R."/>
            <person name="Ying K."/>
            <person name="Li Y."/>
            <person name="Lu T."/>
            <person name="Huang Y."/>
            <person name="Zhao Q."/>
            <person name="Feng Q."/>
            <person name="Zhang L."/>
            <person name="Zhu J."/>
            <person name="Weng Q."/>
            <person name="Mu J."/>
            <person name="Lu Y."/>
            <person name="Fan D."/>
            <person name="Liu Y."/>
            <person name="Guan J."/>
            <person name="Zhang Y."/>
            <person name="Yu S."/>
            <person name="Liu X."/>
            <person name="Zhang Y."/>
            <person name="Hong G."/>
            <person name="Han B."/>
            <person name="Choisne N."/>
            <person name="Demange N."/>
            <person name="Orjeda G."/>
            <person name="Samain S."/>
            <person name="Cattolico L."/>
            <person name="Pelletier E."/>
            <person name="Couloux A."/>
            <person name="Segurens B."/>
            <person name="Wincker P."/>
            <person name="D'Hont A."/>
            <person name="Scarpelli C."/>
            <person name="Weissenbach J."/>
            <person name="Salanoubat M."/>
            <person name="Quetier F."/>
            <person name="Yu Y."/>
            <person name="Kim H.R."/>
            <person name="Rambo T."/>
            <person name="Currie J."/>
            <person name="Collura K."/>
            <person name="Luo M."/>
            <person name="Yang T."/>
            <person name="Ammiraju J.S.S."/>
            <person name="Engler F."/>
            <person name="Soderlund C."/>
            <person name="Wing R.A."/>
            <person name="Palmer L.E."/>
            <person name="de la Bastide M."/>
            <person name="Spiegel L."/>
            <person name="Nascimento L."/>
            <person name="Zutavern T."/>
            <person name="O'Shaughnessy A."/>
            <person name="Dike S."/>
            <person name="Dedhia N."/>
            <person name="Preston R."/>
            <person name="Balija V."/>
            <person name="McCombie W.R."/>
            <person name="Chow T."/>
            <person name="Chen H."/>
            <person name="Chung M."/>
            <person name="Chen C."/>
            <person name="Shaw J."/>
            <person name="Wu H."/>
            <person name="Hsiao K."/>
            <person name="Chao Y."/>
            <person name="Chu M."/>
            <person name="Cheng C."/>
            <person name="Hour A."/>
            <person name="Lee P."/>
            <person name="Lin S."/>
            <person name="Lin Y."/>
            <person name="Liou J."/>
            <person name="Liu S."/>
            <person name="Hsing Y."/>
            <person name="Raghuvanshi S."/>
            <person name="Mohanty A."/>
            <person name="Bharti A.K."/>
            <person name="Gaur A."/>
            <person name="Gupta V."/>
            <person name="Kumar D."/>
            <person name="Ravi V."/>
            <person name="Vij S."/>
            <person name="Kapur A."/>
            <person name="Khurana P."/>
            <person name="Khurana P."/>
            <person name="Khurana J.P."/>
            <person name="Tyagi A.K."/>
            <person name="Gaikwad K."/>
            <person name="Singh A."/>
            <person name="Dalal V."/>
            <person name="Srivastava S."/>
            <person name="Dixit A."/>
            <person name="Pal A.K."/>
            <person name="Ghazi I.A."/>
            <person name="Yadav M."/>
            <person name="Pandit A."/>
            <person name="Bhargava A."/>
            <person name="Sureshbabu K."/>
            <person name="Batra K."/>
            <person name="Sharma T.R."/>
            <person name="Mohapatra T."/>
            <person name="Singh N.K."/>
            <person name="Messing J."/>
            <person name="Nelson A.B."/>
            <person name="Fuks G."/>
            <person name="Kavchok S."/>
            <person name="Keizer G."/>
            <person name="Linton E."/>
            <person name="Llaca V."/>
            <person name="Song R."/>
            <person name="Tanyolac B."/>
            <person name="Young S."/>
            <person name="Ho-Il K."/>
            <person name="Hahn J.H."/>
            <person name="Sangsakoo G."/>
            <person name="Vanavichit A."/>
            <person name="de Mattos Luiz.A.T."/>
            <person name="Zimmer P.D."/>
            <person name="Malone G."/>
            <person name="Dellagostin O."/>
            <person name="de Oliveira A.C."/>
            <person name="Bevan M."/>
            <person name="Bancroft I."/>
            <person name="Minx P."/>
            <person name="Cordum H."/>
            <person name="Wilson R."/>
            <person name="Cheng Z."/>
            <person name="Jin W."/>
            <person name="Jiang J."/>
            <person name="Leong S.A."/>
            <person name="Iwama H."/>
            <person name="Gojobori T."/>
            <person name="Itoh T."/>
            <person name="Niimura Y."/>
            <person name="Fujii Y."/>
            <person name="Habara T."/>
            <person name="Sakai H."/>
            <person name="Sato Y."/>
            <person name="Wilson G."/>
            <person name="Kumar K."/>
            <person name="McCouch S."/>
            <person name="Juretic N."/>
            <person name="Hoen D."/>
            <person name="Wright S."/>
            <person name="Bruskiewich R."/>
            <person name="Bureau T."/>
            <person name="Miyao A."/>
            <person name="Hirochika H."/>
            <person name="Nishikawa T."/>
            <person name="Kadowaki K."/>
            <person name="Sugiura M."/>
            <person name="Burr B."/>
            <person name="Sasaki T."/>
        </authorList>
    </citation>
    <scope>NUCLEOTIDE SEQUENCE [LARGE SCALE GENOMIC DNA]</scope>
    <source>
        <strain evidence="3">cv. Nipponbare</strain>
    </source>
</reference>
<organism evidence="2 3">
    <name type="scientific">Oryza sativa subsp. japonica</name>
    <name type="common">Rice</name>
    <dbReference type="NCBI Taxonomy" id="39947"/>
    <lineage>
        <taxon>Eukaryota</taxon>
        <taxon>Viridiplantae</taxon>
        <taxon>Streptophyta</taxon>
        <taxon>Embryophyta</taxon>
        <taxon>Tracheophyta</taxon>
        <taxon>Spermatophyta</taxon>
        <taxon>Magnoliopsida</taxon>
        <taxon>Liliopsida</taxon>
        <taxon>Poales</taxon>
        <taxon>Poaceae</taxon>
        <taxon>BOP clade</taxon>
        <taxon>Oryzoideae</taxon>
        <taxon>Oryzeae</taxon>
        <taxon>Oryzinae</taxon>
        <taxon>Oryza</taxon>
        <taxon>Oryza sativa</taxon>
    </lineage>
</organism>
<gene>
    <name evidence="2" type="primary">OSJNBa0016D02.19</name>
</gene>
<accession>Q5Z7J9</accession>